<feature type="domain" description="NAD(P)-binding" evidence="1">
    <location>
        <begin position="7"/>
        <end position="194"/>
    </location>
</feature>
<dbReference type="Proteomes" id="UP000068137">
    <property type="component" value="Chromosome"/>
</dbReference>
<dbReference type="OrthoDB" id="3191258at2"/>
<proteinExistence type="predicted"/>
<evidence type="ECO:0000259" key="1">
    <source>
        <dbReference type="Pfam" id="PF13460"/>
    </source>
</evidence>
<gene>
    <name evidence="2" type="ORF">AL705_04465</name>
</gene>
<dbReference type="AlphaFoldDB" id="A0A0M4MXP7"/>
<accession>A0A0M4MXP7</accession>
<dbReference type="PANTHER" id="PTHR43355">
    <property type="entry name" value="FLAVIN REDUCTASE (NADPH)"/>
    <property type="match status" value="1"/>
</dbReference>
<dbReference type="KEGG" id="cbq:AL705_04465"/>
<evidence type="ECO:0000313" key="3">
    <source>
        <dbReference type="Proteomes" id="UP000068137"/>
    </source>
</evidence>
<dbReference type="InterPro" id="IPR016040">
    <property type="entry name" value="NAD(P)-bd_dom"/>
</dbReference>
<dbReference type="InterPro" id="IPR051606">
    <property type="entry name" value="Polyketide_Oxido-like"/>
</dbReference>
<dbReference type="RefSeq" id="WP_053961991.1">
    <property type="nucleotide sequence ID" value="NZ_CP012390.1"/>
</dbReference>
<organism evidence="2 3">
    <name type="scientific">Lawsonella clevelandensis</name>
    <dbReference type="NCBI Taxonomy" id="1528099"/>
    <lineage>
        <taxon>Bacteria</taxon>
        <taxon>Bacillati</taxon>
        <taxon>Actinomycetota</taxon>
        <taxon>Actinomycetes</taxon>
        <taxon>Mycobacteriales</taxon>
        <taxon>Lawsonellaceae</taxon>
        <taxon>Lawsonella</taxon>
    </lineage>
</organism>
<sequence>MKIAVIGAHGKSGSLICEEATRRGHDVTAIVRRNDPVNAQATIVKDALDLYASDLAGFDVVVDALGFFTPETLPLHSTSLKHIADCLAGKNTRLLVVGGAGSLTVDDKGTTLDDTPEFPDDFKPLAKAMAKGLAELHERDDVNWTYLSPAADFQADGARTDRYAFAGEMLATNDKGESYLSYADMAQAMLDEAENGSHTRERISVYTK</sequence>
<dbReference type="STRING" id="1528099.AL705_04465"/>
<dbReference type="PANTHER" id="PTHR43355:SF2">
    <property type="entry name" value="FLAVIN REDUCTASE (NADPH)"/>
    <property type="match status" value="1"/>
</dbReference>
<dbReference type="SUPFAM" id="SSF51735">
    <property type="entry name" value="NAD(P)-binding Rossmann-fold domains"/>
    <property type="match status" value="1"/>
</dbReference>
<dbReference type="PATRIC" id="fig|1562462.4.peg.911"/>
<evidence type="ECO:0000313" key="2">
    <source>
        <dbReference type="EMBL" id="ALE19006.1"/>
    </source>
</evidence>
<dbReference type="EMBL" id="CP012390">
    <property type="protein sequence ID" value="ALE19006.1"/>
    <property type="molecule type" value="Genomic_DNA"/>
</dbReference>
<dbReference type="Pfam" id="PF13460">
    <property type="entry name" value="NAD_binding_10"/>
    <property type="match status" value="1"/>
</dbReference>
<dbReference type="InterPro" id="IPR036291">
    <property type="entry name" value="NAD(P)-bd_dom_sf"/>
</dbReference>
<reference evidence="2 3" key="1">
    <citation type="journal article" date="2015" name="Genome Announc.">
        <title>Complete Genome Sequences for Two Strains of a Novel Fastidious, Partially Acid-Fast, Gram-Positive Corynebacterineae Bacterium, Derived from Human Clinical Samples.</title>
        <authorList>
            <person name="Nicholson A.C."/>
            <person name="Bell M."/>
            <person name="Humrighouse B.W."/>
            <person name="McQuiston J.R."/>
        </authorList>
    </citation>
    <scope>NUCLEOTIDE SEQUENCE [LARGE SCALE GENOMIC DNA]</scope>
    <source>
        <strain evidence="2 3">X1698</strain>
    </source>
</reference>
<dbReference type="Gene3D" id="3.40.50.720">
    <property type="entry name" value="NAD(P)-binding Rossmann-like Domain"/>
    <property type="match status" value="1"/>
</dbReference>
<name>A0A0M4MXP7_9ACTN</name>
<protein>
    <submittedName>
        <fullName evidence="2">NADH-flavin reductase</fullName>
    </submittedName>
</protein>
<dbReference type="GO" id="GO:0016646">
    <property type="term" value="F:oxidoreductase activity, acting on the CH-NH group of donors, NAD or NADP as acceptor"/>
    <property type="evidence" value="ECO:0007669"/>
    <property type="project" value="TreeGrafter"/>
</dbReference>
<dbReference type="CDD" id="cd05244">
    <property type="entry name" value="BVR-B_like_SDR_a"/>
    <property type="match status" value="1"/>
</dbReference>